<keyword evidence="3" id="KW-1185">Reference proteome</keyword>
<dbReference type="RefSeq" id="WP_134197436.1">
    <property type="nucleotide sequence ID" value="NZ_JBHLUW010000048.1"/>
</dbReference>
<evidence type="ECO:0000256" key="1">
    <source>
        <dbReference type="SAM" id="SignalP"/>
    </source>
</evidence>
<sequence length="145" mass="16153">MRIVFWVPVISLTVATRCMAFDAWDFVSGENKSTIERMASARGDTLQQGRLAAVTKVEPFTPANFINTLSELMKLRGTPAISVHDKTMRSFADFAFKEVQYTWGSLDDRIQLTTNISTAPSLKLEPGMTLKHDDTTICGLTPQVH</sequence>
<protein>
    <submittedName>
        <fullName evidence="2">Uncharacterized protein</fullName>
    </submittedName>
</protein>
<name>A0A4R8L5H9_9BURK</name>
<evidence type="ECO:0000313" key="2">
    <source>
        <dbReference type="EMBL" id="TDY37050.1"/>
    </source>
</evidence>
<dbReference type="EMBL" id="SORE01000046">
    <property type="protein sequence ID" value="TDY37050.1"/>
    <property type="molecule type" value="Genomic_DNA"/>
</dbReference>
<keyword evidence="1" id="KW-0732">Signal</keyword>
<reference evidence="2 3" key="1">
    <citation type="submission" date="2019-03" db="EMBL/GenBank/DDBJ databases">
        <title>Genomic Encyclopedia of Type Strains, Phase III (KMG-III): the genomes of soil and plant-associated and newly described type strains.</title>
        <authorList>
            <person name="Whitman W."/>
        </authorList>
    </citation>
    <scope>NUCLEOTIDE SEQUENCE [LARGE SCALE GENOMIC DNA]</scope>
    <source>
        <strain evidence="2 3">LMG 29544</strain>
    </source>
</reference>
<dbReference type="Proteomes" id="UP000295509">
    <property type="component" value="Unassembled WGS sequence"/>
</dbReference>
<accession>A0A4R8L5H9</accession>
<organism evidence="2 3">
    <name type="scientific">Paraburkholderia rhizosphaerae</name>
    <dbReference type="NCBI Taxonomy" id="480658"/>
    <lineage>
        <taxon>Bacteria</taxon>
        <taxon>Pseudomonadati</taxon>
        <taxon>Pseudomonadota</taxon>
        <taxon>Betaproteobacteria</taxon>
        <taxon>Burkholderiales</taxon>
        <taxon>Burkholderiaceae</taxon>
        <taxon>Paraburkholderia</taxon>
    </lineage>
</organism>
<comment type="caution">
    <text evidence="2">The sequence shown here is derived from an EMBL/GenBank/DDBJ whole genome shotgun (WGS) entry which is preliminary data.</text>
</comment>
<proteinExistence type="predicted"/>
<dbReference type="AlphaFoldDB" id="A0A4R8L5H9"/>
<dbReference type="OrthoDB" id="75578at1822464"/>
<gene>
    <name evidence="2" type="ORF">BX592_1469</name>
</gene>
<feature type="signal peptide" evidence="1">
    <location>
        <begin position="1"/>
        <end position="20"/>
    </location>
</feature>
<evidence type="ECO:0000313" key="3">
    <source>
        <dbReference type="Proteomes" id="UP000295509"/>
    </source>
</evidence>
<feature type="chain" id="PRO_5020679094" evidence="1">
    <location>
        <begin position="21"/>
        <end position="145"/>
    </location>
</feature>